<dbReference type="EMBL" id="JBHSEL010000078">
    <property type="protein sequence ID" value="MFC4625457.1"/>
    <property type="molecule type" value="Genomic_DNA"/>
</dbReference>
<sequence length="65" mass="7731">YPIMSLDKGKWQISMRLKAYSCPAYGWSKSRTNFEIKDRMDTDDWREDNWSSILDNAVRSAPERI</sequence>
<dbReference type="RefSeq" id="WP_380075091.1">
    <property type="nucleotide sequence ID" value="NZ_JBHSEL010000078.1"/>
</dbReference>
<dbReference type="Proteomes" id="UP001596042">
    <property type="component" value="Unassembled WGS sequence"/>
</dbReference>
<protein>
    <submittedName>
        <fullName evidence="1">Uncharacterized protein</fullName>
    </submittedName>
</protein>
<accession>A0ABV9H579</accession>
<evidence type="ECO:0000313" key="1">
    <source>
        <dbReference type="EMBL" id="MFC4625457.1"/>
    </source>
</evidence>
<keyword evidence="2" id="KW-1185">Reference proteome</keyword>
<organism evidence="1 2">
    <name type="scientific">Daeguia caeni</name>
    <dbReference type="NCBI Taxonomy" id="439612"/>
    <lineage>
        <taxon>Bacteria</taxon>
        <taxon>Pseudomonadati</taxon>
        <taxon>Pseudomonadota</taxon>
        <taxon>Alphaproteobacteria</taxon>
        <taxon>Hyphomicrobiales</taxon>
        <taxon>Brucellaceae</taxon>
        <taxon>Daeguia</taxon>
    </lineage>
</organism>
<evidence type="ECO:0000313" key="2">
    <source>
        <dbReference type="Proteomes" id="UP001596042"/>
    </source>
</evidence>
<proteinExistence type="predicted"/>
<reference evidence="2" key="1">
    <citation type="journal article" date="2019" name="Int. J. Syst. Evol. Microbiol.">
        <title>The Global Catalogue of Microorganisms (GCM) 10K type strain sequencing project: providing services to taxonomists for standard genome sequencing and annotation.</title>
        <authorList>
            <consortium name="The Broad Institute Genomics Platform"/>
            <consortium name="The Broad Institute Genome Sequencing Center for Infectious Disease"/>
            <person name="Wu L."/>
            <person name="Ma J."/>
        </authorList>
    </citation>
    <scope>NUCLEOTIDE SEQUENCE [LARGE SCALE GENOMIC DNA]</scope>
    <source>
        <strain evidence="2">CGMCC 1.15731</strain>
    </source>
</reference>
<name>A0ABV9H579_9HYPH</name>
<feature type="non-terminal residue" evidence="1">
    <location>
        <position position="1"/>
    </location>
</feature>
<comment type="caution">
    <text evidence="1">The sequence shown here is derived from an EMBL/GenBank/DDBJ whole genome shotgun (WGS) entry which is preliminary data.</text>
</comment>
<gene>
    <name evidence="1" type="ORF">ACFO1V_09515</name>
</gene>